<gene>
    <name evidence="1" type="ORF">RRG08_066462</name>
</gene>
<evidence type="ECO:0000313" key="1">
    <source>
        <dbReference type="EMBL" id="KAK3730783.1"/>
    </source>
</evidence>
<evidence type="ECO:0000313" key="2">
    <source>
        <dbReference type="Proteomes" id="UP001283361"/>
    </source>
</evidence>
<protein>
    <submittedName>
        <fullName evidence="1">Uncharacterized protein</fullName>
    </submittedName>
</protein>
<dbReference type="AlphaFoldDB" id="A0AAE0Y2K6"/>
<keyword evidence="2" id="KW-1185">Reference proteome</keyword>
<comment type="caution">
    <text evidence="1">The sequence shown here is derived from an EMBL/GenBank/DDBJ whole genome shotgun (WGS) entry which is preliminary data.</text>
</comment>
<dbReference type="Proteomes" id="UP001283361">
    <property type="component" value="Unassembled WGS sequence"/>
</dbReference>
<sequence>MKNPSQIDPERSDDPNGLGYISVRVPSLTSGSPCYKYLLSHSHSMEAPSTRLVHLTISISSLTPIVWKRHQQASPGSLFNRHTPLHHSMEAPSTRPVHLQTPCTILYLWFTVPIYNEVSPSIL</sequence>
<accession>A0AAE0Y2K6</accession>
<dbReference type="EMBL" id="JAWDGP010007057">
    <property type="protein sequence ID" value="KAK3730783.1"/>
    <property type="molecule type" value="Genomic_DNA"/>
</dbReference>
<reference evidence="1" key="1">
    <citation type="journal article" date="2023" name="G3 (Bethesda)">
        <title>A reference genome for the long-term kleptoplast-retaining sea slug Elysia crispata morphotype clarki.</title>
        <authorList>
            <person name="Eastman K.E."/>
            <person name="Pendleton A.L."/>
            <person name="Shaikh M.A."/>
            <person name="Suttiyut T."/>
            <person name="Ogas R."/>
            <person name="Tomko P."/>
            <person name="Gavelis G."/>
            <person name="Widhalm J.R."/>
            <person name="Wisecaver J.H."/>
        </authorList>
    </citation>
    <scope>NUCLEOTIDE SEQUENCE</scope>
    <source>
        <strain evidence="1">ECLA1</strain>
    </source>
</reference>
<proteinExistence type="predicted"/>
<organism evidence="1 2">
    <name type="scientific">Elysia crispata</name>
    <name type="common">lettuce slug</name>
    <dbReference type="NCBI Taxonomy" id="231223"/>
    <lineage>
        <taxon>Eukaryota</taxon>
        <taxon>Metazoa</taxon>
        <taxon>Spiralia</taxon>
        <taxon>Lophotrochozoa</taxon>
        <taxon>Mollusca</taxon>
        <taxon>Gastropoda</taxon>
        <taxon>Heterobranchia</taxon>
        <taxon>Euthyneura</taxon>
        <taxon>Panpulmonata</taxon>
        <taxon>Sacoglossa</taxon>
        <taxon>Placobranchoidea</taxon>
        <taxon>Plakobranchidae</taxon>
        <taxon>Elysia</taxon>
    </lineage>
</organism>
<name>A0AAE0Y2K6_9GAST</name>